<dbReference type="KEGG" id="tbs:A3L01_00680"/>
<organism evidence="1 2">
    <name type="scientific">Thermococcus barossii</name>
    <dbReference type="NCBI Taxonomy" id="54077"/>
    <lineage>
        <taxon>Archaea</taxon>
        <taxon>Methanobacteriati</taxon>
        <taxon>Methanobacteriota</taxon>
        <taxon>Thermococci</taxon>
        <taxon>Thermococcales</taxon>
        <taxon>Thermococcaceae</taxon>
        <taxon>Thermococcus</taxon>
    </lineage>
</organism>
<dbReference type="AlphaFoldDB" id="A0A2Z2MNI4"/>
<evidence type="ECO:0000313" key="2">
    <source>
        <dbReference type="Proteomes" id="UP000250272"/>
    </source>
</evidence>
<dbReference type="GeneID" id="69101861"/>
<dbReference type="SUPFAM" id="SSF51126">
    <property type="entry name" value="Pectin lyase-like"/>
    <property type="match status" value="1"/>
</dbReference>
<sequence length="166" mass="18282">MRGLGYFPILLTFLLLSSMLSAPSYARAGAIPVVRNLNTGEIFSSINEAISDPDTKPGHVILLDSGRYIESVTVDKAVVIRSVSGNPEDVIVEAPEPGLPVFRIKASGAVVKALTITGTKKIRNVFHRNRQQHRGVQYSRNPDNFELRWDLPGTKRRGPCHLPEPL</sequence>
<reference evidence="1 2" key="1">
    <citation type="submission" date="2016-04" db="EMBL/GenBank/DDBJ databases">
        <title>Complete genome sequence of Thermococcus barossii type strain SHCK-94.</title>
        <authorList>
            <person name="Oger P.M."/>
        </authorList>
    </citation>
    <scope>NUCLEOTIDE SEQUENCE [LARGE SCALE GENOMIC DNA]</scope>
    <source>
        <strain evidence="1 2">SHCK-94</strain>
    </source>
</reference>
<evidence type="ECO:0000313" key="1">
    <source>
        <dbReference type="EMBL" id="ASJ03951.1"/>
    </source>
</evidence>
<dbReference type="InterPro" id="IPR011050">
    <property type="entry name" value="Pectin_lyase_fold/virulence"/>
</dbReference>
<dbReference type="InterPro" id="IPR012334">
    <property type="entry name" value="Pectin_lyas_fold"/>
</dbReference>
<evidence type="ECO:0008006" key="3">
    <source>
        <dbReference type="Google" id="ProtNLM"/>
    </source>
</evidence>
<dbReference type="Proteomes" id="UP000250272">
    <property type="component" value="Chromosome"/>
</dbReference>
<gene>
    <name evidence="1" type="ORF">A3L01_00680</name>
</gene>
<accession>A0A2Z2MNI4</accession>
<protein>
    <recommendedName>
        <fullName evidence="3">Pectinesterase catalytic domain-containing protein</fullName>
    </recommendedName>
</protein>
<dbReference type="Gene3D" id="2.160.20.10">
    <property type="entry name" value="Single-stranded right-handed beta-helix, Pectin lyase-like"/>
    <property type="match status" value="1"/>
</dbReference>
<proteinExistence type="predicted"/>
<keyword evidence="2" id="KW-1185">Reference proteome</keyword>
<dbReference type="EMBL" id="CP015101">
    <property type="protein sequence ID" value="ASJ03951.1"/>
    <property type="molecule type" value="Genomic_DNA"/>
</dbReference>
<name>A0A2Z2MNI4_9EURY</name>
<dbReference type="RefSeq" id="WP_232460727.1">
    <property type="nucleotide sequence ID" value="NZ_CP015101.1"/>
</dbReference>